<dbReference type="EMBL" id="JACOOR010000002">
    <property type="protein sequence ID" value="MBC5658817.1"/>
    <property type="molecule type" value="Genomic_DNA"/>
</dbReference>
<dbReference type="FunFam" id="1.10.10.410:FF:000001">
    <property type="entry name" value="Aspartyl/glutamyl-tRNA(Asn/Gln) amidotransferase subunit B"/>
    <property type="match status" value="1"/>
</dbReference>
<dbReference type="InterPro" id="IPR004413">
    <property type="entry name" value="GatB"/>
</dbReference>
<dbReference type="InterPro" id="IPR014746">
    <property type="entry name" value="Gln_synth/guanido_kin_cat_dom"/>
</dbReference>
<dbReference type="RefSeq" id="WP_186873246.1">
    <property type="nucleotide sequence ID" value="NZ_JACOOR010000002.1"/>
</dbReference>
<name>A0A923LAZ4_9FIRM</name>
<evidence type="ECO:0000256" key="6">
    <source>
        <dbReference type="ARBA" id="ARBA00022917"/>
    </source>
</evidence>
<evidence type="ECO:0000313" key="13">
    <source>
        <dbReference type="Proteomes" id="UP000649345"/>
    </source>
</evidence>
<keyword evidence="4 10" id="KW-0547">Nucleotide-binding</keyword>
<dbReference type="PROSITE" id="PS01234">
    <property type="entry name" value="GATB"/>
    <property type="match status" value="1"/>
</dbReference>
<comment type="similarity">
    <text evidence="1 10">Belongs to the GatB/GatE family. GatB subfamily.</text>
</comment>
<dbReference type="NCBIfam" id="NF004012">
    <property type="entry name" value="PRK05477.1-2"/>
    <property type="match status" value="1"/>
</dbReference>
<sequence length="477" mass="54090">MSKQYETVIGLEVHVELATKTKIFCSCSTAFGGAPNTHTCPVCTGMPGSLPVLNKKVVEYAMAVGLATNCTITRHSKFDRKNYFYPDNPQNYQISQLYAPICRDGYVEIETETGSKKIGIHEIHMEEDAGKLIHDEWEDCSLVDYNRSGVPLIEIVSEPDMRSAEEVIAYLDKLRLIIQYLGASDCKLQEGSMRADVNLSVREVGAKEFGTRTEMKNLNSFKAIGRAIEGERQRQIELLKEGRQVIQETRRWDDNKESSHAMRSKEDAQDYRYFPEPDLVPIDISEEWLEEIKACQPELRTEKLKRYKEEFEIPEYDAQILTGSKQMADMFEAATAICKKPKKVSNWLMVETMRLLKEAGQEPEDMRFSPEHLAKLIELADAGTINSSVAKEVFEHIFHEDVDPEKYVEEKGLKTVNDEGALRETIERIVAANPQSVADYKGGKEKALGFLVGQTMKEMKGKANPGKVNEILKELLK</sequence>
<protein>
    <recommendedName>
        <fullName evidence="10">Aspartyl/glutamyl-tRNA(Asn/Gln) amidotransferase subunit B</fullName>
        <shortName evidence="10">Asp/Glu-ADT subunit B</shortName>
        <ecNumber evidence="10">6.3.5.-</ecNumber>
    </recommendedName>
</protein>
<dbReference type="InterPro" id="IPR006075">
    <property type="entry name" value="Asn/Gln-tRNA_Trfase_suB/E_cat"/>
</dbReference>
<comment type="function">
    <text evidence="7 10">Allows the formation of correctly charged Asn-tRNA(Asn) or Gln-tRNA(Gln) through the transamidation of misacylated Asp-tRNA(Asn) or Glu-tRNA(Gln) in organisms which lack either or both of asparaginyl-tRNA or glutaminyl-tRNA synthetases. The reaction takes place in the presence of glutamine and ATP through an activated phospho-Asp-tRNA(Asn) or phospho-Glu-tRNA(Gln).</text>
</comment>
<dbReference type="InterPro" id="IPR018027">
    <property type="entry name" value="Asn/Gln_amidotransferase"/>
</dbReference>
<evidence type="ECO:0000256" key="10">
    <source>
        <dbReference type="HAMAP-Rule" id="MF_00121"/>
    </source>
</evidence>
<reference evidence="12" key="1">
    <citation type="submission" date="2020-08" db="EMBL/GenBank/DDBJ databases">
        <title>Genome public.</title>
        <authorList>
            <person name="Liu C."/>
            <person name="Sun Q."/>
        </authorList>
    </citation>
    <scope>NUCLEOTIDE SEQUENCE</scope>
    <source>
        <strain evidence="12">NSJ-68</strain>
    </source>
</reference>
<evidence type="ECO:0000259" key="11">
    <source>
        <dbReference type="SMART" id="SM00845"/>
    </source>
</evidence>
<evidence type="ECO:0000256" key="5">
    <source>
        <dbReference type="ARBA" id="ARBA00022840"/>
    </source>
</evidence>
<keyword evidence="6 10" id="KW-0648">Protein biosynthesis</keyword>
<dbReference type="PANTHER" id="PTHR11659:SF0">
    <property type="entry name" value="GLUTAMYL-TRNA(GLN) AMIDOTRANSFERASE SUBUNIT B, MITOCHONDRIAL"/>
    <property type="match status" value="1"/>
</dbReference>
<gene>
    <name evidence="10 12" type="primary">gatB</name>
    <name evidence="12" type="ORF">H8S44_03395</name>
</gene>
<evidence type="ECO:0000256" key="1">
    <source>
        <dbReference type="ARBA" id="ARBA00005306"/>
    </source>
</evidence>
<dbReference type="GO" id="GO:0005524">
    <property type="term" value="F:ATP binding"/>
    <property type="evidence" value="ECO:0007669"/>
    <property type="project" value="UniProtKB-KW"/>
</dbReference>
<dbReference type="InterPro" id="IPR003789">
    <property type="entry name" value="Asn/Gln_tRNA_amidoTrase-B-like"/>
</dbReference>
<comment type="subunit">
    <text evidence="2 10">Heterotrimer of A, B and C subunits.</text>
</comment>
<dbReference type="SUPFAM" id="SSF55931">
    <property type="entry name" value="Glutamine synthetase/guanido kinase"/>
    <property type="match status" value="1"/>
</dbReference>
<dbReference type="GO" id="GO:0070681">
    <property type="term" value="P:glutaminyl-tRNAGln biosynthesis via transamidation"/>
    <property type="evidence" value="ECO:0007669"/>
    <property type="project" value="TreeGrafter"/>
</dbReference>
<evidence type="ECO:0000256" key="9">
    <source>
        <dbReference type="ARBA" id="ARBA00047913"/>
    </source>
</evidence>
<comment type="caution">
    <text evidence="12">The sequence shown here is derived from an EMBL/GenBank/DDBJ whole genome shotgun (WGS) entry which is preliminary data.</text>
</comment>
<dbReference type="InterPro" id="IPR017958">
    <property type="entry name" value="Gln-tRNA_amidoTrfase_suB_CS"/>
</dbReference>
<dbReference type="HAMAP" id="MF_00121">
    <property type="entry name" value="GatB"/>
    <property type="match status" value="1"/>
</dbReference>
<organism evidence="12 13">
    <name type="scientific">Anaerosacchariphilus hominis</name>
    <dbReference type="NCBI Taxonomy" id="2763017"/>
    <lineage>
        <taxon>Bacteria</taxon>
        <taxon>Bacillati</taxon>
        <taxon>Bacillota</taxon>
        <taxon>Clostridia</taxon>
        <taxon>Lachnospirales</taxon>
        <taxon>Lachnospiraceae</taxon>
        <taxon>Anaerosacchariphilus</taxon>
    </lineage>
</organism>
<keyword evidence="5 10" id="KW-0067">ATP-binding</keyword>
<evidence type="ECO:0000256" key="3">
    <source>
        <dbReference type="ARBA" id="ARBA00022598"/>
    </source>
</evidence>
<dbReference type="SMART" id="SM00845">
    <property type="entry name" value="GatB_Yqey"/>
    <property type="match status" value="1"/>
</dbReference>
<keyword evidence="13" id="KW-1185">Reference proteome</keyword>
<proteinExistence type="inferred from homology"/>
<dbReference type="GO" id="GO:0050567">
    <property type="term" value="F:glutaminyl-tRNA synthase (glutamine-hydrolyzing) activity"/>
    <property type="evidence" value="ECO:0007669"/>
    <property type="project" value="UniProtKB-UniRule"/>
</dbReference>
<evidence type="ECO:0000256" key="2">
    <source>
        <dbReference type="ARBA" id="ARBA00011123"/>
    </source>
</evidence>
<dbReference type="SUPFAM" id="SSF89095">
    <property type="entry name" value="GatB/YqeY motif"/>
    <property type="match status" value="1"/>
</dbReference>
<comment type="catalytic activity">
    <reaction evidence="8 10">
        <text>L-aspartyl-tRNA(Asn) + L-glutamine + ATP + H2O = L-asparaginyl-tRNA(Asn) + L-glutamate + ADP + phosphate + 2 H(+)</text>
        <dbReference type="Rhea" id="RHEA:14513"/>
        <dbReference type="Rhea" id="RHEA-COMP:9674"/>
        <dbReference type="Rhea" id="RHEA-COMP:9677"/>
        <dbReference type="ChEBI" id="CHEBI:15377"/>
        <dbReference type="ChEBI" id="CHEBI:15378"/>
        <dbReference type="ChEBI" id="CHEBI:29985"/>
        <dbReference type="ChEBI" id="CHEBI:30616"/>
        <dbReference type="ChEBI" id="CHEBI:43474"/>
        <dbReference type="ChEBI" id="CHEBI:58359"/>
        <dbReference type="ChEBI" id="CHEBI:78515"/>
        <dbReference type="ChEBI" id="CHEBI:78516"/>
        <dbReference type="ChEBI" id="CHEBI:456216"/>
    </reaction>
</comment>
<dbReference type="EC" id="6.3.5.-" evidence="10"/>
<dbReference type="InterPro" id="IPR042114">
    <property type="entry name" value="GatB_C_1"/>
</dbReference>
<dbReference type="InterPro" id="IPR017959">
    <property type="entry name" value="Asn/Gln-tRNA_amidoTrfase_suB/E"/>
</dbReference>
<evidence type="ECO:0000256" key="8">
    <source>
        <dbReference type="ARBA" id="ARBA00047380"/>
    </source>
</evidence>
<evidence type="ECO:0000256" key="4">
    <source>
        <dbReference type="ARBA" id="ARBA00022741"/>
    </source>
</evidence>
<keyword evidence="3 10" id="KW-0436">Ligase</keyword>
<dbReference type="Gene3D" id="1.10.10.410">
    <property type="match status" value="1"/>
</dbReference>
<dbReference type="InterPro" id="IPR023168">
    <property type="entry name" value="GatB_Yqey_C_2"/>
</dbReference>
<dbReference type="PANTHER" id="PTHR11659">
    <property type="entry name" value="GLUTAMYL-TRNA GLN AMIDOTRANSFERASE SUBUNIT B MITOCHONDRIAL AND PROKARYOTIC PET112-RELATED"/>
    <property type="match status" value="1"/>
</dbReference>
<evidence type="ECO:0000313" key="12">
    <source>
        <dbReference type="EMBL" id="MBC5658817.1"/>
    </source>
</evidence>
<dbReference type="GO" id="GO:0006412">
    <property type="term" value="P:translation"/>
    <property type="evidence" value="ECO:0007669"/>
    <property type="project" value="UniProtKB-UniRule"/>
</dbReference>
<dbReference type="Gene3D" id="1.10.150.380">
    <property type="entry name" value="GatB domain, N-terminal subdomain"/>
    <property type="match status" value="1"/>
</dbReference>
<dbReference type="NCBIfam" id="TIGR00133">
    <property type="entry name" value="gatB"/>
    <property type="match status" value="1"/>
</dbReference>
<dbReference type="AlphaFoldDB" id="A0A923LAZ4"/>
<dbReference type="Pfam" id="PF02934">
    <property type="entry name" value="GatB_N"/>
    <property type="match status" value="1"/>
</dbReference>
<accession>A0A923LAZ4</accession>
<comment type="catalytic activity">
    <reaction evidence="9 10">
        <text>L-glutamyl-tRNA(Gln) + L-glutamine + ATP + H2O = L-glutaminyl-tRNA(Gln) + L-glutamate + ADP + phosphate + H(+)</text>
        <dbReference type="Rhea" id="RHEA:17521"/>
        <dbReference type="Rhea" id="RHEA-COMP:9681"/>
        <dbReference type="Rhea" id="RHEA-COMP:9684"/>
        <dbReference type="ChEBI" id="CHEBI:15377"/>
        <dbReference type="ChEBI" id="CHEBI:15378"/>
        <dbReference type="ChEBI" id="CHEBI:29985"/>
        <dbReference type="ChEBI" id="CHEBI:30616"/>
        <dbReference type="ChEBI" id="CHEBI:43474"/>
        <dbReference type="ChEBI" id="CHEBI:58359"/>
        <dbReference type="ChEBI" id="CHEBI:78520"/>
        <dbReference type="ChEBI" id="CHEBI:78521"/>
        <dbReference type="ChEBI" id="CHEBI:456216"/>
    </reaction>
</comment>
<dbReference type="NCBIfam" id="NF004014">
    <property type="entry name" value="PRK05477.1-4"/>
    <property type="match status" value="1"/>
</dbReference>
<dbReference type="Pfam" id="PF02637">
    <property type="entry name" value="GatB_Yqey"/>
    <property type="match status" value="1"/>
</dbReference>
<evidence type="ECO:0000256" key="7">
    <source>
        <dbReference type="ARBA" id="ARBA00024799"/>
    </source>
</evidence>
<dbReference type="Proteomes" id="UP000649345">
    <property type="component" value="Unassembled WGS sequence"/>
</dbReference>
<feature type="domain" description="Asn/Gln amidotransferase" evidence="11">
    <location>
        <begin position="329"/>
        <end position="476"/>
    </location>
</feature>